<dbReference type="InterPro" id="IPR011006">
    <property type="entry name" value="CheY-like_superfamily"/>
</dbReference>
<dbReference type="GO" id="GO:0000156">
    <property type="term" value="F:phosphorelay response regulator activity"/>
    <property type="evidence" value="ECO:0007669"/>
    <property type="project" value="TreeGrafter"/>
</dbReference>
<dbReference type="PROSITE" id="PS51755">
    <property type="entry name" value="OMPR_PHOB"/>
    <property type="match status" value="1"/>
</dbReference>
<feature type="domain" description="Response regulatory" evidence="8">
    <location>
        <begin position="2"/>
        <end position="116"/>
    </location>
</feature>
<dbReference type="RefSeq" id="WP_135462841.1">
    <property type="nucleotide sequence ID" value="NZ_SRLC01000001.1"/>
</dbReference>
<dbReference type="Pfam" id="PF00486">
    <property type="entry name" value="Trans_reg_C"/>
    <property type="match status" value="1"/>
</dbReference>
<evidence type="ECO:0000256" key="4">
    <source>
        <dbReference type="ARBA" id="ARBA00023125"/>
    </source>
</evidence>
<evidence type="ECO:0000256" key="5">
    <source>
        <dbReference type="ARBA" id="ARBA00023163"/>
    </source>
</evidence>
<dbReference type="AlphaFoldDB" id="A0A4Z0Q6I3"/>
<dbReference type="GO" id="GO:0032993">
    <property type="term" value="C:protein-DNA complex"/>
    <property type="evidence" value="ECO:0007669"/>
    <property type="project" value="TreeGrafter"/>
</dbReference>
<dbReference type="CDD" id="cd17624">
    <property type="entry name" value="REC_OmpR_PmrA-like"/>
    <property type="match status" value="1"/>
</dbReference>
<keyword evidence="5" id="KW-0804">Transcription</keyword>
<dbReference type="SUPFAM" id="SSF52172">
    <property type="entry name" value="CheY-like"/>
    <property type="match status" value="1"/>
</dbReference>
<dbReference type="Gene3D" id="1.10.10.10">
    <property type="entry name" value="Winged helix-like DNA-binding domain superfamily/Winged helix DNA-binding domain"/>
    <property type="match status" value="1"/>
</dbReference>
<evidence type="ECO:0000313" key="11">
    <source>
        <dbReference type="Proteomes" id="UP000297549"/>
    </source>
</evidence>
<dbReference type="PANTHER" id="PTHR48111:SF1">
    <property type="entry name" value="TWO-COMPONENT RESPONSE REGULATOR ORR33"/>
    <property type="match status" value="1"/>
</dbReference>
<keyword evidence="2" id="KW-0902">Two-component regulatory system</keyword>
<dbReference type="Gene3D" id="6.10.250.690">
    <property type="match status" value="1"/>
</dbReference>
<dbReference type="Gene3D" id="3.40.50.2300">
    <property type="match status" value="1"/>
</dbReference>
<dbReference type="InterPro" id="IPR039420">
    <property type="entry name" value="WalR-like"/>
</dbReference>
<dbReference type="Proteomes" id="UP000297549">
    <property type="component" value="Unassembled WGS sequence"/>
</dbReference>
<accession>A0A4Z0Q6I3</accession>
<dbReference type="InterPro" id="IPR036388">
    <property type="entry name" value="WH-like_DNA-bd_sf"/>
</dbReference>
<dbReference type="Pfam" id="PF00072">
    <property type="entry name" value="Response_reg"/>
    <property type="match status" value="1"/>
</dbReference>
<keyword evidence="3" id="KW-0805">Transcription regulation</keyword>
<evidence type="ECO:0000256" key="6">
    <source>
        <dbReference type="PROSITE-ProRule" id="PRU00169"/>
    </source>
</evidence>
<dbReference type="PROSITE" id="PS50110">
    <property type="entry name" value="RESPONSE_REGULATORY"/>
    <property type="match status" value="1"/>
</dbReference>
<protein>
    <submittedName>
        <fullName evidence="10">Response regulator transcription factor</fullName>
    </submittedName>
</protein>
<evidence type="ECO:0000256" key="3">
    <source>
        <dbReference type="ARBA" id="ARBA00023015"/>
    </source>
</evidence>
<organism evidence="10 11">
    <name type="scientific">Hymenobacter aquaticus</name>
    <dbReference type="NCBI Taxonomy" id="1867101"/>
    <lineage>
        <taxon>Bacteria</taxon>
        <taxon>Pseudomonadati</taxon>
        <taxon>Bacteroidota</taxon>
        <taxon>Cytophagia</taxon>
        <taxon>Cytophagales</taxon>
        <taxon>Hymenobacteraceae</taxon>
        <taxon>Hymenobacter</taxon>
    </lineage>
</organism>
<dbReference type="SMART" id="SM00448">
    <property type="entry name" value="REC"/>
    <property type="match status" value="1"/>
</dbReference>
<keyword evidence="11" id="KW-1185">Reference proteome</keyword>
<dbReference type="GO" id="GO:0000976">
    <property type="term" value="F:transcription cis-regulatory region binding"/>
    <property type="evidence" value="ECO:0007669"/>
    <property type="project" value="TreeGrafter"/>
</dbReference>
<dbReference type="GO" id="GO:0005829">
    <property type="term" value="C:cytosol"/>
    <property type="evidence" value="ECO:0007669"/>
    <property type="project" value="TreeGrafter"/>
</dbReference>
<keyword evidence="4 7" id="KW-0238">DNA-binding</keyword>
<proteinExistence type="predicted"/>
<dbReference type="OrthoDB" id="9774822at2"/>
<name>A0A4Z0Q6I3_9BACT</name>
<dbReference type="CDD" id="cd00383">
    <property type="entry name" value="trans_reg_C"/>
    <property type="match status" value="1"/>
</dbReference>
<evidence type="ECO:0000259" key="9">
    <source>
        <dbReference type="PROSITE" id="PS51755"/>
    </source>
</evidence>
<feature type="domain" description="OmpR/PhoB-type" evidence="9">
    <location>
        <begin position="124"/>
        <end position="224"/>
    </location>
</feature>
<dbReference type="EMBL" id="SRLC01000001">
    <property type="protein sequence ID" value="TGE25264.1"/>
    <property type="molecule type" value="Genomic_DNA"/>
</dbReference>
<dbReference type="InterPro" id="IPR001867">
    <property type="entry name" value="OmpR/PhoB-type_DNA-bd"/>
</dbReference>
<dbReference type="SMART" id="SM00862">
    <property type="entry name" value="Trans_reg_C"/>
    <property type="match status" value="1"/>
</dbReference>
<evidence type="ECO:0000313" key="10">
    <source>
        <dbReference type="EMBL" id="TGE25264.1"/>
    </source>
</evidence>
<evidence type="ECO:0000259" key="8">
    <source>
        <dbReference type="PROSITE" id="PS50110"/>
    </source>
</evidence>
<keyword evidence="1 6" id="KW-0597">Phosphoprotein</keyword>
<feature type="DNA-binding region" description="OmpR/PhoB-type" evidence="7">
    <location>
        <begin position="124"/>
        <end position="224"/>
    </location>
</feature>
<reference evidence="10 11" key="1">
    <citation type="submission" date="2019-04" db="EMBL/GenBank/DDBJ databases">
        <authorList>
            <person name="Feng G."/>
            <person name="Zhang J."/>
            <person name="Zhu H."/>
        </authorList>
    </citation>
    <scope>NUCLEOTIDE SEQUENCE [LARGE SCALE GENOMIC DNA]</scope>
    <source>
        <strain evidence="10 11">JCM 31653</strain>
    </source>
</reference>
<evidence type="ECO:0000256" key="2">
    <source>
        <dbReference type="ARBA" id="ARBA00023012"/>
    </source>
</evidence>
<gene>
    <name evidence="10" type="ORF">E5K00_08760</name>
</gene>
<dbReference type="GO" id="GO:0006355">
    <property type="term" value="P:regulation of DNA-templated transcription"/>
    <property type="evidence" value="ECO:0007669"/>
    <property type="project" value="InterPro"/>
</dbReference>
<comment type="caution">
    <text evidence="10">The sequence shown here is derived from an EMBL/GenBank/DDBJ whole genome shotgun (WGS) entry which is preliminary data.</text>
</comment>
<evidence type="ECO:0000256" key="1">
    <source>
        <dbReference type="ARBA" id="ARBA00022553"/>
    </source>
</evidence>
<feature type="modified residue" description="4-aspartylphosphate" evidence="6">
    <location>
        <position position="51"/>
    </location>
</feature>
<sequence>MTVLIVEDERTLARELGIFLHQHSFTCTVARTAHEARAQLADTPFDFVLLDLGLPDGDGLDVLAEAKQNELTAAVIILTARGAVEDRIGGLELGADDYLAKPFSLPELLARMHAITRRRFGLHKPLASCGAFKLDLQARRVLHQGQEVSLSVKEFDVLSYLVLHKNRVMTRLQLTEHIWGNLPEAGFDSNYIDAHIKNLRKKLGQLADVEWLETVRGLGYRARL</sequence>
<dbReference type="PANTHER" id="PTHR48111">
    <property type="entry name" value="REGULATOR OF RPOS"/>
    <property type="match status" value="1"/>
</dbReference>
<evidence type="ECO:0000256" key="7">
    <source>
        <dbReference type="PROSITE-ProRule" id="PRU01091"/>
    </source>
</evidence>
<dbReference type="InterPro" id="IPR001789">
    <property type="entry name" value="Sig_transdc_resp-reg_receiver"/>
</dbReference>